<evidence type="ECO:0000256" key="1">
    <source>
        <dbReference type="ARBA" id="ARBA00007664"/>
    </source>
</evidence>
<evidence type="ECO:0000256" key="2">
    <source>
        <dbReference type="ARBA" id="ARBA00022670"/>
    </source>
</evidence>
<name>A0ABM3LGF2_BICAN</name>
<feature type="domain" description="Peptidase S1" evidence="6">
    <location>
        <begin position="1"/>
        <end position="134"/>
    </location>
</feature>
<dbReference type="PRINTS" id="PR00722">
    <property type="entry name" value="CHYMOTRYPSIN"/>
</dbReference>
<dbReference type="SUPFAM" id="SSF50494">
    <property type="entry name" value="Trypsin-like serine proteases"/>
    <property type="match status" value="2"/>
</dbReference>
<dbReference type="PANTHER" id="PTHR24276">
    <property type="entry name" value="POLYSERASE-RELATED"/>
    <property type="match status" value="1"/>
</dbReference>
<evidence type="ECO:0000313" key="7">
    <source>
        <dbReference type="Proteomes" id="UP001652582"/>
    </source>
</evidence>
<keyword evidence="7" id="KW-1185">Reference proteome</keyword>
<keyword evidence="2" id="KW-0645">Protease</keyword>
<evidence type="ECO:0000313" key="8">
    <source>
        <dbReference type="RefSeq" id="XP_052738132.1"/>
    </source>
</evidence>
<comment type="similarity">
    <text evidence="1">Belongs to the peptidase S1 family.</text>
</comment>
<keyword evidence="3" id="KW-0378">Hydrolase</keyword>
<dbReference type="PROSITE" id="PS50240">
    <property type="entry name" value="TRYPSIN_DOM"/>
    <property type="match status" value="2"/>
</dbReference>
<feature type="domain" description="Peptidase S1" evidence="6">
    <location>
        <begin position="153"/>
        <end position="378"/>
    </location>
</feature>
<evidence type="ECO:0000256" key="3">
    <source>
        <dbReference type="ARBA" id="ARBA00022801"/>
    </source>
</evidence>
<evidence type="ECO:0000259" key="6">
    <source>
        <dbReference type="PROSITE" id="PS50240"/>
    </source>
</evidence>
<protein>
    <submittedName>
        <fullName evidence="8">Trypsin-1-like</fullName>
    </submittedName>
</protein>
<organism evidence="7 8">
    <name type="scientific">Bicyclus anynana</name>
    <name type="common">Squinting bush brown butterfly</name>
    <dbReference type="NCBI Taxonomy" id="110368"/>
    <lineage>
        <taxon>Eukaryota</taxon>
        <taxon>Metazoa</taxon>
        <taxon>Ecdysozoa</taxon>
        <taxon>Arthropoda</taxon>
        <taxon>Hexapoda</taxon>
        <taxon>Insecta</taxon>
        <taxon>Pterygota</taxon>
        <taxon>Neoptera</taxon>
        <taxon>Endopterygota</taxon>
        <taxon>Lepidoptera</taxon>
        <taxon>Glossata</taxon>
        <taxon>Ditrysia</taxon>
        <taxon>Papilionoidea</taxon>
        <taxon>Nymphalidae</taxon>
        <taxon>Satyrinae</taxon>
        <taxon>Satyrini</taxon>
        <taxon>Mycalesina</taxon>
        <taxon>Bicyclus</taxon>
    </lineage>
</organism>
<dbReference type="InterPro" id="IPR018114">
    <property type="entry name" value="TRYPSIN_HIS"/>
</dbReference>
<evidence type="ECO:0000256" key="5">
    <source>
        <dbReference type="ARBA" id="ARBA00023157"/>
    </source>
</evidence>
<dbReference type="GeneID" id="112057807"/>
<dbReference type="Pfam" id="PF00089">
    <property type="entry name" value="Trypsin"/>
    <property type="match status" value="2"/>
</dbReference>
<dbReference type="InterPro" id="IPR009003">
    <property type="entry name" value="Peptidase_S1_PA"/>
</dbReference>
<dbReference type="InterPro" id="IPR043504">
    <property type="entry name" value="Peptidase_S1_PA_chymotrypsin"/>
</dbReference>
<dbReference type="Gene3D" id="2.40.10.10">
    <property type="entry name" value="Trypsin-like serine proteases"/>
    <property type="match status" value="2"/>
</dbReference>
<accession>A0ABM3LGF2</accession>
<reference evidence="8" key="1">
    <citation type="submission" date="2025-08" db="UniProtKB">
        <authorList>
            <consortium name="RefSeq"/>
        </authorList>
    </citation>
    <scope>IDENTIFICATION</scope>
</reference>
<dbReference type="SMART" id="SM00020">
    <property type="entry name" value="Tryp_SPc"/>
    <property type="match status" value="2"/>
</dbReference>
<dbReference type="CDD" id="cd00190">
    <property type="entry name" value="Tryp_SPc"/>
    <property type="match status" value="2"/>
</dbReference>
<evidence type="ECO:0000256" key="4">
    <source>
        <dbReference type="ARBA" id="ARBA00022825"/>
    </source>
</evidence>
<dbReference type="InterPro" id="IPR050430">
    <property type="entry name" value="Peptidase_S1"/>
</dbReference>
<gene>
    <name evidence="8" type="primary">LOC112057807</name>
</gene>
<dbReference type="PANTHER" id="PTHR24276:SF91">
    <property type="entry name" value="AT26814P-RELATED"/>
    <property type="match status" value="1"/>
</dbReference>
<dbReference type="RefSeq" id="XP_052738132.1">
    <property type="nucleotide sequence ID" value="XM_052882172.1"/>
</dbReference>
<dbReference type="InterPro" id="IPR001254">
    <property type="entry name" value="Trypsin_dom"/>
</dbReference>
<keyword evidence="5" id="KW-1015">Disulfide bond</keyword>
<keyword evidence="4" id="KW-0720">Serine protease</keyword>
<proteinExistence type="inferred from homology"/>
<dbReference type="InterPro" id="IPR001314">
    <property type="entry name" value="Peptidase_S1A"/>
</dbReference>
<dbReference type="PROSITE" id="PS00134">
    <property type="entry name" value="TRYPSIN_HIS"/>
    <property type="match status" value="1"/>
</dbReference>
<dbReference type="Proteomes" id="UP001652582">
    <property type="component" value="Chromosome 6"/>
</dbReference>
<sequence>MKIDGINTRIISLAPSWTTVPAGTILTVSGWGKTTENGTVSSSLMAVRVPAVSSEDCGKSYNNIHMEITINMFCAGFLEGGKDSCQGDSGSAAVSDGIQRGIVSFGKGCARPGYPSVYTKTTYRKVNYLRKIIISDVLCKKHAQSNKTIDGKIVGGSEVSIKDYPYQAHLLIETDKGYYGCGGSIISNNYILTAAHCLPNAKKVYVRVGSDYADIGGEVIQSTDLKTHPKYNSKTSDFDVGLIRLPSNIVYDDTKRAIKLPAKGTDIPSGTRLIVSGWGATSENGDSSDVLLAVTVPTLTNARCRLSYRSLTGNMVCAGVPQGGKDSCQGDSGGPAVASSTQLGIVSFGVGCARPGFPGVYARVASPGIRDWIKDNSGV</sequence>